<dbReference type="GO" id="GO:0031123">
    <property type="term" value="P:RNA 3'-end processing"/>
    <property type="evidence" value="ECO:0007669"/>
    <property type="project" value="TreeGrafter"/>
</dbReference>
<evidence type="ECO:0000256" key="1">
    <source>
        <dbReference type="ARBA" id="ARBA00008593"/>
    </source>
</evidence>
<dbReference type="GO" id="GO:0046872">
    <property type="term" value="F:metal ion binding"/>
    <property type="evidence" value="ECO:0007669"/>
    <property type="project" value="UniProtKB-KW"/>
</dbReference>
<keyword evidence="9" id="KW-1185">Reference proteome</keyword>
<comment type="caution">
    <text evidence="8">The sequence shown here is derived from an EMBL/GenBank/DDBJ whole genome shotgun (WGS) entry which is preliminary data.</text>
</comment>
<dbReference type="SUPFAM" id="SSF81631">
    <property type="entry name" value="PAP/OAS1 substrate-binding domain"/>
    <property type="match status" value="1"/>
</dbReference>
<feature type="compositionally biased region" description="Acidic residues" evidence="5">
    <location>
        <begin position="87"/>
        <end position="98"/>
    </location>
</feature>
<feature type="compositionally biased region" description="Basic and acidic residues" evidence="5">
    <location>
        <begin position="1"/>
        <end position="37"/>
    </location>
</feature>
<dbReference type="Pfam" id="PF22600">
    <property type="entry name" value="MTPAP-like_central"/>
    <property type="match status" value="1"/>
</dbReference>
<feature type="region of interest" description="Disordered" evidence="5">
    <location>
        <begin position="193"/>
        <end position="217"/>
    </location>
</feature>
<evidence type="ECO:0000256" key="4">
    <source>
        <dbReference type="ARBA" id="ARBA00022842"/>
    </source>
</evidence>
<keyword evidence="4" id="KW-0460">Magnesium</keyword>
<evidence type="ECO:0000259" key="7">
    <source>
        <dbReference type="Pfam" id="PF22600"/>
    </source>
</evidence>
<dbReference type="GO" id="GO:0003729">
    <property type="term" value="F:mRNA binding"/>
    <property type="evidence" value="ECO:0007669"/>
    <property type="project" value="TreeGrafter"/>
</dbReference>
<dbReference type="GeneID" id="70242872"/>
<dbReference type="GO" id="GO:0005730">
    <property type="term" value="C:nucleolus"/>
    <property type="evidence" value="ECO:0007669"/>
    <property type="project" value="TreeGrafter"/>
</dbReference>
<dbReference type="EC" id="2.7.7.19" evidence="2"/>
<accession>A0AAD4Q133</accession>
<feature type="domain" description="Poly(A) RNA polymerase mitochondrial-like central palm" evidence="7">
    <location>
        <begin position="268"/>
        <end position="417"/>
    </location>
</feature>
<evidence type="ECO:0000256" key="3">
    <source>
        <dbReference type="ARBA" id="ARBA00022723"/>
    </source>
</evidence>
<evidence type="ECO:0000313" key="9">
    <source>
        <dbReference type="Proteomes" id="UP001201262"/>
    </source>
</evidence>
<organism evidence="8 9">
    <name type="scientific">Talaromyces proteolyticus</name>
    <dbReference type="NCBI Taxonomy" id="1131652"/>
    <lineage>
        <taxon>Eukaryota</taxon>
        <taxon>Fungi</taxon>
        <taxon>Dikarya</taxon>
        <taxon>Ascomycota</taxon>
        <taxon>Pezizomycotina</taxon>
        <taxon>Eurotiomycetes</taxon>
        <taxon>Eurotiomycetidae</taxon>
        <taxon>Eurotiales</taxon>
        <taxon>Trichocomaceae</taxon>
        <taxon>Talaromyces</taxon>
        <taxon>Talaromyces sect. Bacilispori</taxon>
    </lineage>
</organism>
<dbReference type="RefSeq" id="XP_046072788.1">
    <property type="nucleotide sequence ID" value="XM_046212585.1"/>
</dbReference>
<dbReference type="SUPFAM" id="SSF81301">
    <property type="entry name" value="Nucleotidyltransferase"/>
    <property type="match status" value="1"/>
</dbReference>
<dbReference type="GO" id="GO:1990817">
    <property type="term" value="F:poly(A) RNA polymerase activity"/>
    <property type="evidence" value="ECO:0007669"/>
    <property type="project" value="UniProtKB-EC"/>
</dbReference>
<evidence type="ECO:0000313" key="8">
    <source>
        <dbReference type="EMBL" id="KAH8698324.1"/>
    </source>
</evidence>
<gene>
    <name evidence="8" type="ORF">BGW36DRAFT_317698</name>
</gene>
<dbReference type="InterPro" id="IPR043519">
    <property type="entry name" value="NT_sf"/>
</dbReference>
<sequence>MFDYEFRGRRDRDRGDHDRSRDRDHDRYRPQGNDHDRRRPPHQFTFRFPPTWDRPLLSRRRETTPELLVGQVDGPDKPQLKFANPEELTDSDEAEMDESASSGDDNPPRKRRALESAVSNTIEGPKWSNPDPYTVLPPSDEPQNKRVDVVKLIRKARLAATAPTSNEAVTTNEDYISFDMDDGDLVDENLPPENAPTGPRALRMRPNEPVAGKKRTRDDEVKVFTGKFGKVGYTSKGDIVSVWQADPSDNASPWLELMEPTLHLGTRLHNEILAFYDWVKPRPYEDMIRQDLVSRIQKVFDAQPKFRGMEVQPFGSFASGLYLPVADMDLVLLSPSFIRNGRETFIPRRRGHSSQVSIYEIARVLERSGVVASSSMEIIAGARVPILKWVDRLTGLKVDMSFDNDSGIRAIQTFQKWKQAYPMMPAVVAIIKQFLLLRGLNEVPTGGLGGFSIICLVVSLLQHTPHSLDGKGPSLGSILMDFFDFYGNKFDFSSVGIRLEPPGFFNKIVYSQDRKPRLSIEDPNKPDNDISVGTKEIDLIFKSFSRAYYALKTRMQHLAISQHQTNISFLDTILSACYDEYAEQRSQLRTIFETEPRFAPHLRLLTPPPPPPDGPSESEYDPEDAPVPPPPPSVPATAASGLTAKETSAVNSSKKKDGKKSPKRQDREEKKPSKKDKKAKSARERAMCLRILLPDRASAIKDQIGHNEAFEFSGYEDSRKFWSDMAKVKIKTSTA</sequence>
<evidence type="ECO:0000256" key="2">
    <source>
        <dbReference type="ARBA" id="ARBA00012388"/>
    </source>
</evidence>
<feature type="compositionally biased region" description="Pro residues" evidence="5">
    <location>
        <begin position="625"/>
        <end position="634"/>
    </location>
</feature>
<dbReference type="PANTHER" id="PTHR23092">
    <property type="entry name" value="POLY(A) RNA POLYMERASE"/>
    <property type="match status" value="1"/>
</dbReference>
<feature type="region of interest" description="Disordered" evidence="5">
    <location>
        <begin position="601"/>
        <end position="683"/>
    </location>
</feature>
<dbReference type="Gene3D" id="3.30.460.10">
    <property type="entry name" value="Beta Polymerase, domain 2"/>
    <property type="match status" value="1"/>
</dbReference>
<dbReference type="GO" id="GO:0010605">
    <property type="term" value="P:negative regulation of macromolecule metabolic process"/>
    <property type="evidence" value="ECO:0007669"/>
    <property type="project" value="UniProtKB-ARBA"/>
</dbReference>
<dbReference type="AlphaFoldDB" id="A0AAD4Q133"/>
<dbReference type="GO" id="GO:0031499">
    <property type="term" value="C:TRAMP complex"/>
    <property type="evidence" value="ECO:0007669"/>
    <property type="project" value="TreeGrafter"/>
</dbReference>
<dbReference type="InterPro" id="IPR045862">
    <property type="entry name" value="Trf4-like"/>
</dbReference>
<feature type="compositionally biased region" description="Basic and acidic residues" evidence="5">
    <location>
        <begin position="659"/>
        <end position="671"/>
    </location>
</feature>
<dbReference type="Pfam" id="PF03828">
    <property type="entry name" value="PAP_assoc"/>
    <property type="match status" value="1"/>
</dbReference>
<dbReference type="InterPro" id="IPR002058">
    <property type="entry name" value="PAP_assoc"/>
</dbReference>
<dbReference type="EMBL" id="JAJTJA010000005">
    <property type="protein sequence ID" value="KAH8698324.1"/>
    <property type="molecule type" value="Genomic_DNA"/>
</dbReference>
<proteinExistence type="inferred from homology"/>
<reference evidence="8" key="1">
    <citation type="submission" date="2021-12" db="EMBL/GenBank/DDBJ databases">
        <title>Convergent genome expansion in fungi linked to evolution of root-endophyte symbiosis.</title>
        <authorList>
            <consortium name="DOE Joint Genome Institute"/>
            <person name="Ke Y.-H."/>
            <person name="Bonito G."/>
            <person name="Liao H.-L."/>
            <person name="Looney B."/>
            <person name="Rojas-Flechas A."/>
            <person name="Nash J."/>
            <person name="Hameed K."/>
            <person name="Schadt C."/>
            <person name="Martin F."/>
            <person name="Crous P.W."/>
            <person name="Miettinen O."/>
            <person name="Magnuson J.K."/>
            <person name="Labbe J."/>
            <person name="Jacobson D."/>
            <person name="Doktycz M.J."/>
            <person name="Veneault-Fourrey C."/>
            <person name="Kuo A."/>
            <person name="Mondo S."/>
            <person name="Calhoun S."/>
            <person name="Riley R."/>
            <person name="Ohm R."/>
            <person name="LaButti K."/>
            <person name="Andreopoulos B."/>
            <person name="Pangilinan J."/>
            <person name="Nolan M."/>
            <person name="Tritt A."/>
            <person name="Clum A."/>
            <person name="Lipzen A."/>
            <person name="Daum C."/>
            <person name="Barry K."/>
            <person name="Grigoriev I.V."/>
            <person name="Vilgalys R."/>
        </authorList>
    </citation>
    <scope>NUCLEOTIDE SEQUENCE</scope>
    <source>
        <strain evidence="8">PMI_201</strain>
    </source>
</reference>
<dbReference type="CDD" id="cd05402">
    <property type="entry name" value="NT_PAP_TUTase"/>
    <property type="match status" value="1"/>
</dbReference>
<evidence type="ECO:0000256" key="5">
    <source>
        <dbReference type="SAM" id="MobiDB-lite"/>
    </source>
</evidence>
<dbReference type="Proteomes" id="UP001201262">
    <property type="component" value="Unassembled WGS sequence"/>
</dbReference>
<evidence type="ECO:0000259" key="6">
    <source>
        <dbReference type="Pfam" id="PF03828"/>
    </source>
</evidence>
<dbReference type="GO" id="GO:0043634">
    <property type="term" value="P:polyadenylation-dependent ncRNA catabolic process"/>
    <property type="evidence" value="ECO:0007669"/>
    <property type="project" value="TreeGrafter"/>
</dbReference>
<feature type="domain" description="PAP-associated" evidence="6">
    <location>
        <begin position="474"/>
        <end position="528"/>
    </location>
</feature>
<feature type="region of interest" description="Disordered" evidence="5">
    <location>
        <begin position="1"/>
        <end position="142"/>
    </location>
</feature>
<dbReference type="Gene3D" id="1.10.1410.10">
    <property type="match status" value="1"/>
</dbReference>
<protein>
    <recommendedName>
        <fullName evidence="2">polynucleotide adenylyltransferase</fullName>
        <ecNumber evidence="2">2.7.7.19</ecNumber>
    </recommendedName>
</protein>
<comment type="similarity">
    <text evidence="1">Belongs to the DNA polymerase type-B-like family.</text>
</comment>
<name>A0AAD4Q133_9EURO</name>
<dbReference type="InterPro" id="IPR054708">
    <property type="entry name" value="MTPAP-like_central"/>
</dbReference>
<keyword evidence="3" id="KW-0479">Metal-binding</keyword>
<dbReference type="PANTHER" id="PTHR23092:SF15">
    <property type="entry name" value="INACTIVE NON-CANONICAL POLY(A) RNA POLYMERASE PROTEIN TRF4-2-RELATED"/>
    <property type="match status" value="1"/>
</dbReference>